<keyword evidence="2" id="KW-0732">Signal</keyword>
<proteinExistence type="predicted"/>
<feature type="compositionally biased region" description="Polar residues" evidence="1">
    <location>
        <begin position="104"/>
        <end position="119"/>
    </location>
</feature>
<dbReference type="RefSeq" id="WP_183973585.1">
    <property type="nucleotide sequence ID" value="NZ_JACHEB010000001.1"/>
</dbReference>
<evidence type="ECO:0000313" key="3">
    <source>
        <dbReference type="EMBL" id="MBB5327171.1"/>
    </source>
</evidence>
<gene>
    <name evidence="3" type="ORF">HDF14_000765</name>
</gene>
<accession>A0A9X0U298</accession>
<sequence length="210" mass="22337">MLRRLLTVTVCLLIAVPGLAKNKAEKSVPDYILHAHTVAVIVDPGAGIDIEDPRANQVAQKDVETALLNWGRFQPVISTQQADMVIVVRKGHSRVVDQTVSDPRQNNRVGMIDPTQNGVSVGAQHGRQPDGTGSGMPDAADRDSAHPQAEVGTTEDTFLVYNGDSKQPLDSPVGWSYVAKGGLRSHNVPAVDEFKKAVAAGDKAAAAKHP</sequence>
<dbReference type="AlphaFoldDB" id="A0A9X0U298"/>
<name>A0A9X0U298_9BACT</name>
<feature type="chain" id="PRO_5040723148" evidence="2">
    <location>
        <begin position="21"/>
        <end position="210"/>
    </location>
</feature>
<dbReference type="Proteomes" id="UP000535182">
    <property type="component" value="Unassembled WGS sequence"/>
</dbReference>
<feature type="region of interest" description="Disordered" evidence="1">
    <location>
        <begin position="104"/>
        <end position="150"/>
    </location>
</feature>
<feature type="signal peptide" evidence="2">
    <location>
        <begin position="1"/>
        <end position="20"/>
    </location>
</feature>
<evidence type="ECO:0000256" key="2">
    <source>
        <dbReference type="SAM" id="SignalP"/>
    </source>
</evidence>
<evidence type="ECO:0000256" key="1">
    <source>
        <dbReference type="SAM" id="MobiDB-lite"/>
    </source>
</evidence>
<keyword evidence="4" id="KW-1185">Reference proteome</keyword>
<dbReference type="EMBL" id="JACHEB010000001">
    <property type="protein sequence ID" value="MBB5327171.1"/>
    <property type="molecule type" value="Genomic_DNA"/>
</dbReference>
<reference evidence="3 4" key="1">
    <citation type="submission" date="2020-08" db="EMBL/GenBank/DDBJ databases">
        <title>Genomic Encyclopedia of Type Strains, Phase IV (KMG-V): Genome sequencing to study the core and pangenomes of soil and plant-associated prokaryotes.</title>
        <authorList>
            <person name="Whitman W."/>
        </authorList>
    </citation>
    <scope>NUCLEOTIDE SEQUENCE [LARGE SCALE GENOMIC DNA]</scope>
    <source>
        <strain evidence="3 4">X5P2</strain>
    </source>
</reference>
<evidence type="ECO:0000313" key="4">
    <source>
        <dbReference type="Proteomes" id="UP000535182"/>
    </source>
</evidence>
<comment type="caution">
    <text evidence="3">The sequence shown here is derived from an EMBL/GenBank/DDBJ whole genome shotgun (WGS) entry which is preliminary data.</text>
</comment>
<organism evidence="3 4">
    <name type="scientific">Tunturiibacter gelidiferens</name>
    <dbReference type="NCBI Taxonomy" id="3069689"/>
    <lineage>
        <taxon>Bacteria</taxon>
        <taxon>Pseudomonadati</taxon>
        <taxon>Acidobacteriota</taxon>
        <taxon>Terriglobia</taxon>
        <taxon>Terriglobales</taxon>
        <taxon>Acidobacteriaceae</taxon>
        <taxon>Tunturiibacter</taxon>
    </lineage>
</organism>
<protein>
    <submittedName>
        <fullName evidence="3">Uncharacterized protein</fullName>
    </submittedName>
</protein>